<feature type="transmembrane region" description="Helical" evidence="16">
    <location>
        <begin position="181"/>
        <end position="203"/>
    </location>
</feature>
<evidence type="ECO:0000256" key="15">
    <source>
        <dbReference type="SAM" id="MobiDB-lite"/>
    </source>
</evidence>
<feature type="compositionally biased region" description="Basic residues" evidence="15">
    <location>
        <begin position="891"/>
        <end position="900"/>
    </location>
</feature>
<feature type="transmembrane region" description="Helical" evidence="16">
    <location>
        <begin position="140"/>
        <end position="161"/>
    </location>
</feature>
<evidence type="ECO:0000256" key="1">
    <source>
        <dbReference type="ARBA" id="ARBA00004651"/>
    </source>
</evidence>
<sequence>MGADIGARDYKSRTALFVAAETGRSQASRFLLEQGAPAGIYDDGGTSLLVLLIEKMPDVAKLALGQFHLVDKALRKQYFYLNYLELDVWRKMATKGGKAMRTSFARTPLETICIYNENELIMHPVILQLIAIKWNLFGKFYSTIDVVLNFTYTLLWTSLGVSLPRTFSSTSGYYTPIKSNIWRIIIEIICSILATYFIIMQIIEFRRTQKRDSTYKQWRIREVERDLTYSHPRWPEERRYLMTEMENIRSSNALAYWKNGWNIFEWVAFFSVLLVAITRFAAIISGKKSVHDLHSKTFPLLLIILWLRFMKCCRCYQSLGPFITMLGHVIADTAKFAFLFFEFFIPYVCAFWILFGGLEGTEFETFNDLVNQVFLMTIVAGYDVSDLMKKDKIMAQVLSGTYMTLASVVCLNLYIALMSETFNRVYGDATATAYMLQANRLMDLERSLGAKKKNSVKRFMTKECSPQVVYETGGGNDDDDDEEQQTLMLYRLVDTINIIKEKVINFSSEADSIRCGSKTLALPGTSLPGTSDQTINTLSGEDFKTQLEFICQSQYKHATELNEIRSLIASLLSRLNQPELQQFISSKEISHVNNEASSNENFDENTKSKIMDSKINKEDENKDDKINYEGESSLGSQTWDDKIAALTNQINEREQESVRKQKEQFNNYSNTNLVSNDSDKKVPEYNQSLAFQKESGIPKNIANNNEVHQYSNQPRFPNKFSSLPRNISLKDRSDMSNEYYFPTAPYQMQEFPPGPNSGFIDQRMYPQMFYGSNHSLPQVPYFYPPFYSGYPPISKVQPQDNLPSPQSSESSKGFQSASNISKQSKNQGNTQEKSITQEQSYIDENEKKNNSQNIYPSLNRYNSQKSNGSYSDNAPLLQCLTDDSDTSNVSTKKRRRRRRKSSIDEHAC</sequence>
<accession>A0ABM4CN67</accession>
<keyword evidence="3" id="KW-1003">Cell membrane</keyword>
<proteinExistence type="predicted"/>
<feature type="coiled-coil region" evidence="14">
    <location>
        <begin position="636"/>
        <end position="671"/>
    </location>
</feature>
<keyword evidence="9 16" id="KW-1133">Transmembrane helix</keyword>
<reference evidence="19" key="1">
    <citation type="submission" date="2025-08" db="UniProtKB">
        <authorList>
            <consortium name="RefSeq"/>
        </authorList>
    </citation>
    <scope>IDENTIFICATION</scope>
</reference>
<evidence type="ECO:0000256" key="12">
    <source>
        <dbReference type="ARBA" id="ARBA00023303"/>
    </source>
</evidence>
<keyword evidence="4" id="KW-0109">Calcium transport</keyword>
<feature type="transmembrane region" description="Helical" evidence="16">
    <location>
        <begin position="266"/>
        <end position="286"/>
    </location>
</feature>
<dbReference type="Gene3D" id="1.25.40.20">
    <property type="entry name" value="Ankyrin repeat-containing domain"/>
    <property type="match status" value="1"/>
</dbReference>
<evidence type="ECO:0000256" key="13">
    <source>
        <dbReference type="PROSITE-ProRule" id="PRU00023"/>
    </source>
</evidence>
<keyword evidence="2" id="KW-0813">Transport</keyword>
<keyword evidence="14" id="KW-0175">Coiled coil</keyword>
<evidence type="ECO:0000256" key="11">
    <source>
        <dbReference type="ARBA" id="ARBA00023136"/>
    </source>
</evidence>
<evidence type="ECO:0000256" key="3">
    <source>
        <dbReference type="ARBA" id="ARBA00022475"/>
    </source>
</evidence>
<feature type="region of interest" description="Disordered" evidence="15">
    <location>
        <begin position="594"/>
        <end position="634"/>
    </location>
</feature>
<dbReference type="InterPro" id="IPR024862">
    <property type="entry name" value="TRPV"/>
</dbReference>
<feature type="domain" description="Ion transport" evidence="17">
    <location>
        <begin position="179"/>
        <end position="427"/>
    </location>
</feature>
<dbReference type="PANTHER" id="PTHR10582:SF33">
    <property type="entry name" value="TRANSIENT RECEPTOR POTENTIAL CHANNEL PYREXIA"/>
    <property type="match status" value="1"/>
</dbReference>
<feature type="compositionally biased region" description="Basic and acidic residues" evidence="15">
    <location>
        <begin position="604"/>
        <end position="628"/>
    </location>
</feature>
<evidence type="ECO:0000256" key="4">
    <source>
        <dbReference type="ARBA" id="ARBA00022568"/>
    </source>
</evidence>
<protein>
    <submittedName>
        <fullName evidence="19">Uncharacterized protein LOC100208925 isoform X2</fullName>
    </submittedName>
</protein>
<dbReference type="Pfam" id="PF00520">
    <property type="entry name" value="Ion_trans"/>
    <property type="match status" value="1"/>
</dbReference>
<gene>
    <name evidence="19" type="primary">LOC100208925</name>
</gene>
<evidence type="ECO:0000256" key="2">
    <source>
        <dbReference type="ARBA" id="ARBA00022448"/>
    </source>
</evidence>
<dbReference type="Proteomes" id="UP001652625">
    <property type="component" value="Chromosome 10"/>
</dbReference>
<feature type="repeat" description="ANK" evidence="13">
    <location>
        <begin position="11"/>
        <end position="43"/>
    </location>
</feature>
<keyword evidence="12" id="KW-0407">Ion channel</keyword>
<evidence type="ECO:0000256" key="14">
    <source>
        <dbReference type="SAM" id="Coils"/>
    </source>
</evidence>
<dbReference type="RefSeq" id="XP_065663255.1">
    <property type="nucleotide sequence ID" value="XM_065807183.1"/>
</dbReference>
<keyword evidence="7" id="KW-0677">Repeat</keyword>
<feature type="transmembrane region" description="Helical" evidence="16">
    <location>
        <begin position="336"/>
        <end position="357"/>
    </location>
</feature>
<keyword evidence="5" id="KW-0107">Calcium channel</keyword>
<keyword evidence="18" id="KW-1185">Reference proteome</keyword>
<feature type="compositionally biased region" description="Polar residues" evidence="15">
    <location>
        <begin position="796"/>
        <end position="842"/>
    </location>
</feature>
<dbReference type="PANTHER" id="PTHR10582">
    <property type="entry name" value="TRANSIENT RECEPTOR POTENTIAL ION CHANNEL PROTEIN"/>
    <property type="match status" value="1"/>
</dbReference>
<evidence type="ECO:0000259" key="17">
    <source>
        <dbReference type="Pfam" id="PF00520"/>
    </source>
</evidence>
<evidence type="ECO:0000313" key="19">
    <source>
        <dbReference type="RefSeq" id="XP_065663255.1"/>
    </source>
</evidence>
<keyword evidence="8" id="KW-0106">Calcium</keyword>
<dbReference type="PROSITE" id="PS50088">
    <property type="entry name" value="ANK_REPEAT"/>
    <property type="match status" value="1"/>
</dbReference>
<evidence type="ECO:0000256" key="8">
    <source>
        <dbReference type="ARBA" id="ARBA00022837"/>
    </source>
</evidence>
<comment type="subcellular location">
    <subcellularLocation>
        <location evidence="1">Cell membrane</location>
        <topology evidence="1">Multi-pass membrane protein</topology>
    </subcellularLocation>
</comment>
<dbReference type="InterPro" id="IPR036770">
    <property type="entry name" value="Ankyrin_rpt-contain_sf"/>
</dbReference>
<keyword evidence="10" id="KW-0406">Ion transport</keyword>
<evidence type="ECO:0000256" key="5">
    <source>
        <dbReference type="ARBA" id="ARBA00022673"/>
    </source>
</evidence>
<evidence type="ECO:0000256" key="7">
    <source>
        <dbReference type="ARBA" id="ARBA00022737"/>
    </source>
</evidence>
<dbReference type="InterPro" id="IPR002110">
    <property type="entry name" value="Ankyrin_rpt"/>
</dbReference>
<feature type="compositionally biased region" description="Polar residues" evidence="15">
    <location>
        <begin position="850"/>
        <end position="872"/>
    </location>
</feature>
<keyword evidence="11 16" id="KW-0472">Membrane</keyword>
<dbReference type="GeneID" id="100208925"/>
<dbReference type="SUPFAM" id="SSF48403">
    <property type="entry name" value="Ankyrin repeat"/>
    <property type="match status" value="1"/>
</dbReference>
<evidence type="ECO:0000256" key="9">
    <source>
        <dbReference type="ARBA" id="ARBA00022989"/>
    </source>
</evidence>
<feature type="transmembrane region" description="Helical" evidence="16">
    <location>
        <begin position="397"/>
        <end position="417"/>
    </location>
</feature>
<dbReference type="InterPro" id="IPR005821">
    <property type="entry name" value="Ion_trans_dom"/>
</dbReference>
<keyword evidence="13" id="KW-0040">ANK repeat</keyword>
<evidence type="ECO:0000313" key="18">
    <source>
        <dbReference type="Proteomes" id="UP001652625"/>
    </source>
</evidence>
<keyword evidence="6 16" id="KW-0812">Transmembrane</keyword>
<feature type="region of interest" description="Disordered" evidence="15">
    <location>
        <begin position="794"/>
        <end position="908"/>
    </location>
</feature>
<name>A0ABM4CN67_HYDVU</name>
<organism evidence="18 19">
    <name type="scientific">Hydra vulgaris</name>
    <name type="common">Hydra</name>
    <name type="synonym">Hydra attenuata</name>
    <dbReference type="NCBI Taxonomy" id="6087"/>
    <lineage>
        <taxon>Eukaryota</taxon>
        <taxon>Metazoa</taxon>
        <taxon>Cnidaria</taxon>
        <taxon>Hydrozoa</taxon>
        <taxon>Hydroidolina</taxon>
        <taxon>Anthoathecata</taxon>
        <taxon>Aplanulata</taxon>
        <taxon>Hydridae</taxon>
        <taxon>Hydra</taxon>
    </lineage>
</organism>
<evidence type="ECO:0000256" key="10">
    <source>
        <dbReference type="ARBA" id="ARBA00023065"/>
    </source>
</evidence>
<evidence type="ECO:0000256" key="6">
    <source>
        <dbReference type="ARBA" id="ARBA00022692"/>
    </source>
</evidence>
<evidence type="ECO:0000256" key="16">
    <source>
        <dbReference type="SAM" id="Phobius"/>
    </source>
</evidence>